<feature type="transmembrane region" description="Helical" evidence="1">
    <location>
        <begin position="240"/>
        <end position="257"/>
    </location>
</feature>
<protein>
    <submittedName>
        <fullName evidence="2">Membrane protein</fullName>
    </submittedName>
</protein>
<accession>E1X108</accession>
<keyword evidence="1" id="KW-1133">Transmembrane helix</keyword>
<sequence>MKNNFKVSIPLAIIITMAAVIYQRATGPTYPEKIYIGLDKDAQVRVKLPRSHGGETGAPVEIPKIKDLSGVELTYKRYPTNDEWTTVNLEDKGNRYLMTLPNQPPAGKLTYFLKLKFGDKVQEFHSKEDPIYIRYKGDVPTFILAPHVFFMFFSMLLSAVAFVEAIFKTESAIKIGRATLGCLMFGGMFLGPIVQKYAFGVYWAGFPYDWDLTDNKLLVGVLAWLSAVLLTIGKKRRWPIIAAAMILIAIYCIPHSMQGSEFNYDTGKVETDLD</sequence>
<proteinExistence type="predicted"/>
<dbReference type="OrthoDB" id="5293088at2"/>
<reference evidence="3" key="1">
    <citation type="journal article" date="2013" name="ISME J.">
        <title>A small predatory core genome in the divergent marine Bacteriovorax marinus SJ and the terrestrial Bdellovibrio bacteriovorus.</title>
        <authorList>
            <person name="Crossman L.C."/>
            <person name="Chen H."/>
            <person name="Cerdeno-Tarraga A.M."/>
            <person name="Brooks K."/>
            <person name="Quail M.A."/>
            <person name="Pineiro S.A."/>
            <person name="Hobley L."/>
            <person name="Sockett R.E."/>
            <person name="Bentley S.D."/>
            <person name="Parkhill J."/>
            <person name="Williams H.N."/>
            <person name="Stine O.C."/>
        </authorList>
    </citation>
    <scope>NUCLEOTIDE SEQUENCE [LARGE SCALE GENOMIC DNA]</scope>
    <source>
        <strain evidence="3">ATCC BAA-682 / DSM 15412 / SJ</strain>
    </source>
</reference>
<dbReference type="KEGG" id="bmx:BMS_3334"/>
<keyword evidence="3" id="KW-1185">Reference proteome</keyword>
<feature type="transmembrane region" description="Helical" evidence="1">
    <location>
        <begin position="217"/>
        <end position="233"/>
    </location>
</feature>
<evidence type="ECO:0000256" key="1">
    <source>
        <dbReference type="SAM" id="Phobius"/>
    </source>
</evidence>
<dbReference type="HOGENOM" id="CLU_1018532_0_0_7"/>
<keyword evidence="1" id="KW-0472">Membrane</keyword>
<dbReference type="EMBL" id="FQ312005">
    <property type="protein sequence ID" value="CBW28078.1"/>
    <property type="molecule type" value="Genomic_DNA"/>
</dbReference>
<dbReference type="AlphaFoldDB" id="E1X108"/>
<name>E1X108_HALMS</name>
<dbReference type="Proteomes" id="UP000008963">
    <property type="component" value="Chromosome"/>
</dbReference>
<organism evidence="2 3">
    <name type="scientific">Halobacteriovorax marinus (strain ATCC BAA-682 / DSM 15412 / SJ)</name>
    <name type="common">Bacteriovorax marinus</name>
    <dbReference type="NCBI Taxonomy" id="862908"/>
    <lineage>
        <taxon>Bacteria</taxon>
        <taxon>Pseudomonadati</taxon>
        <taxon>Bdellovibrionota</taxon>
        <taxon>Bacteriovoracia</taxon>
        <taxon>Bacteriovoracales</taxon>
        <taxon>Halobacteriovoraceae</taxon>
        <taxon>Halobacteriovorax</taxon>
    </lineage>
</organism>
<evidence type="ECO:0000313" key="3">
    <source>
        <dbReference type="Proteomes" id="UP000008963"/>
    </source>
</evidence>
<dbReference type="eggNOG" id="ENOG5031CP7">
    <property type="taxonomic scope" value="Bacteria"/>
</dbReference>
<feature type="transmembrane region" description="Helical" evidence="1">
    <location>
        <begin position="179"/>
        <end position="205"/>
    </location>
</feature>
<feature type="transmembrane region" description="Helical" evidence="1">
    <location>
        <begin position="7"/>
        <end position="25"/>
    </location>
</feature>
<keyword evidence="1" id="KW-0812">Transmembrane</keyword>
<evidence type="ECO:0000313" key="2">
    <source>
        <dbReference type="EMBL" id="CBW28078.1"/>
    </source>
</evidence>
<dbReference type="RefSeq" id="WP_014245847.1">
    <property type="nucleotide sequence ID" value="NC_016620.1"/>
</dbReference>
<feature type="transmembrane region" description="Helical" evidence="1">
    <location>
        <begin position="144"/>
        <end position="167"/>
    </location>
</feature>
<dbReference type="PATRIC" id="fig|862908.3.peg.3187"/>
<gene>
    <name evidence="2" type="ordered locus">BMS_3334</name>
</gene>